<evidence type="ECO:0000259" key="3">
    <source>
        <dbReference type="Pfam" id="PF05347"/>
    </source>
</evidence>
<organism evidence="4 5">
    <name type="scientific">Paracoccidioides brasiliensis</name>
    <dbReference type="NCBI Taxonomy" id="121759"/>
    <lineage>
        <taxon>Eukaryota</taxon>
        <taxon>Fungi</taxon>
        <taxon>Dikarya</taxon>
        <taxon>Ascomycota</taxon>
        <taxon>Pezizomycotina</taxon>
        <taxon>Eurotiomycetes</taxon>
        <taxon>Eurotiomycetidae</taxon>
        <taxon>Onygenales</taxon>
        <taxon>Ajellomycetaceae</taxon>
        <taxon>Paracoccidioides</taxon>
    </lineage>
</organism>
<evidence type="ECO:0000313" key="5">
    <source>
        <dbReference type="Proteomes" id="UP000242814"/>
    </source>
</evidence>
<comment type="caution">
    <text evidence="4">The sequence shown here is derived from an EMBL/GenBank/DDBJ whole genome shotgun (WGS) entry which is preliminary data.</text>
</comment>
<dbReference type="InterPro" id="IPR051522">
    <property type="entry name" value="ISC_assembly_LYR"/>
</dbReference>
<evidence type="ECO:0000256" key="1">
    <source>
        <dbReference type="ARBA" id="ARBA00009508"/>
    </source>
</evidence>
<dbReference type="PANTHER" id="PTHR13166">
    <property type="entry name" value="PROTEIN C6ORF149"/>
    <property type="match status" value="1"/>
</dbReference>
<evidence type="ECO:0000256" key="2">
    <source>
        <dbReference type="SAM" id="MobiDB-lite"/>
    </source>
</evidence>
<feature type="compositionally biased region" description="Polar residues" evidence="2">
    <location>
        <begin position="523"/>
        <end position="558"/>
    </location>
</feature>
<evidence type="ECO:0000313" key="4">
    <source>
        <dbReference type="EMBL" id="ODH28074.1"/>
    </source>
</evidence>
<feature type="domain" description="Complex 1 LYR protein" evidence="3">
    <location>
        <begin position="12"/>
        <end position="69"/>
    </location>
</feature>
<accession>A0A1D2JEA0</accession>
<feature type="compositionally biased region" description="Polar residues" evidence="2">
    <location>
        <begin position="568"/>
        <end position="586"/>
    </location>
</feature>
<name>A0A1D2JEA0_PARBR</name>
<feature type="compositionally biased region" description="Basic and acidic residues" evidence="2">
    <location>
        <begin position="159"/>
        <end position="168"/>
    </location>
</feature>
<sequence>MSVATQVNTAFQARSLFRSLLRQSRQFAAYNFREYAWRRTIDAYREHQHETDPRKIQELMQKGIENLRMMKRQTVISQFYQLDKLVVEGEAAGKESGKEGGIVRQKDTGMSFQFRSSRRSQAFAETIHRTRTGQIDHDVFEGFPVRRWIRQTVVISQTPKDDQPERRIGGTQARPELPMPKDSHLLTPTSRALLRAARAGCKYIRPTPRNVEDDEKEIKDADAAVAPPPSERTFTARKWTLLPRHMEPPEVEYLAKRRTGLSSLYGSATANRTIEVQPVKKQLMRKTKFKKVDAATGKVSIYEAWVPEGHKLEGEITEDAEVVAENAEATVVAASPAPGTIVEGVGVVDEEGVVVAGADVGIVALVKKKYPPPKRKAKGIGKGRRKKVMFAPGNGEVVPTAPRAPSDDSQAAGDIVEEVKIENSNITTGSQHEYEDEDEENEGEESDEGEGSTPDSKSAGTVKKPNQDNGNAPEAPEKEELKPPIQEHPLIPEQEQQTDASMPPRVLSSSPDLPLSPASASLTTKPSDGNISPTSESQPTLPTARQIISPTPDTTLSERNGDAAKNGQEFSPSEPLSQDAHTQNGFSAPLPQTPTKADGSEPTSPQPGDQPGSASPHEITPSAAPEASSGTVLFDDGEVDLLGSLEASLDNANKPEAADTQTPSAENCQNNANSSQPETSAPHNPEAFEKEDVEMTG</sequence>
<reference evidence="4 5" key="1">
    <citation type="submission" date="2016-06" db="EMBL/GenBank/DDBJ databases">
        <authorList>
            <person name="Kjaerup R.B."/>
            <person name="Dalgaard T.S."/>
            <person name="Juul-Madsen H.R."/>
        </authorList>
    </citation>
    <scope>NUCLEOTIDE SEQUENCE [LARGE SCALE GENOMIC DNA]</scope>
    <source>
        <strain evidence="4 5">Pb300</strain>
    </source>
</reference>
<feature type="compositionally biased region" description="Acidic residues" evidence="2">
    <location>
        <begin position="434"/>
        <end position="450"/>
    </location>
</feature>
<dbReference type="AlphaFoldDB" id="A0A1D2JEA0"/>
<protein>
    <recommendedName>
        <fullName evidence="3">Complex 1 LYR protein domain-containing protein</fullName>
    </recommendedName>
</protein>
<feature type="compositionally biased region" description="Low complexity" evidence="2">
    <location>
        <begin position="507"/>
        <end position="522"/>
    </location>
</feature>
<feature type="region of interest" description="Disordered" evidence="2">
    <location>
        <begin position="390"/>
        <end position="697"/>
    </location>
</feature>
<dbReference type="InterPro" id="IPR045297">
    <property type="entry name" value="Complex1_LYR_LYRM4"/>
</dbReference>
<dbReference type="InterPro" id="IPR008011">
    <property type="entry name" value="Complex1_LYR_dom"/>
</dbReference>
<feature type="compositionally biased region" description="Polar residues" evidence="2">
    <location>
        <begin position="659"/>
        <end position="682"/>
    </location>
</feature>
<dbReference type="Pfam" id="PF05347">
    <property type="entry name" value="Complex1_LYR"/>
    <property type="match status" value="1"/>
</dbReference>
<dbReference type="VEuPathDB" id="FungiDB:PADG_12031"/>
<dbReference type="VEuPathDB" id="FungiDB:PABG_12212"/>
<dbReference type="GO" id="GO:1990221">
    <property type="term" value="C:L-cysteine desulfurase complex"/>
    <property type="evidence" value="ECO:0007669"/>
    <property type="project" value="TreeGrafter"/>
</dbReference>
<dbReference type="PANTHER" id="PTHR13166:SF7">
    <property type="entry name" value="LYR MOTIF-CONTAINING PROTEIN 4"/>
    <property type="match status" value="1"/>
</dbReference>
<dbReference type="GO" id="GO:0016226">
    <property type="term" value="P:iron-sulfur cluster assembly"/>
    <property type="evidence" value="ECO:0007669"/>
    <property type="project" value="InterPro"/>
</dbReference>
<dbReference type="CDD" id="cd20264">
    <property type="entry name" value="Complex1_LYR_LYRM4"/>
    <property type="match status" value="1"/>
</dbReference>
<dbReference type="Proteomes" id="UP000242814">
    <property type="component" value="Unassembled WGS sequence"/>
</dbReference>
<dbReference type="EMBL" id="LZYO01000151">
    <property type="protein sequence ID" value="ODH28074.1"/>
    <property type="molecule type" value="Genomic_DNA"/>
</dbReference>
<dbReference type="GO" id="GO:0005739">
    <property type="term" value="C:mitochondrion"/>
    <property type="evidence" value="ECO:0007669"/>
    <property type="project" value="TreeGrafter"/>
</dbReference>
<feature type="region of interest" description="Disordered" evidence="2">
    <location>
        <begin position="157"/>
        <end position="185"/>
    </location>
</feature>
<gene>
    <name evidence="4" type="ORF">ACO22_04012</name>
</gene>
<proteinExistence type="inferred from homology"/>
<comment type="similarity">
    <text evidence="1">Belongs to the complex I LYR family.</text>
</comment>